<dbReference type="Gene3D" id="3.40.470.10">
    <property type="entry name" value="Uracil-DNA glycosylase-like domain"/>
    <property type="match status" value="1"/>
</dbReference>
<gene>
    <name evidence="2" type="ORF">HGRIS_007153</name>
</gene>
<organism evidence="2 3">
    <name type="scientific">Hohenbuehelia grisea</name>
    <dbReference type="NCBI Taxonomy" id="104357"/>
    <lineage>
        <taxon>Eukaryota</taxon>
        <taxon>Fungi</taxon>
        <taxon>Dikarya</taxon>
        <taxon>Basidiomycota</taxon>
        <taxon>Agaricomycotina</taxon>
        <taxon>Agaricomycetes</taxon>
        <taxon>Agaricomycetidae</taxon>
        <taxon>Agaricales</taxon>
        <taxon>Pleurotineae</taxon>
        <taxon>Pleurotaceae</taxon>
        <taxon>Hohenbuehelia</taxon>
    </lineage>
</organism>
<dbReference type="EMBL" id="JASNQZ010000010">
    <property type="protein sequence ID" value="KAL0952940.1"/>
    <property type="molecule type" value="Genomic_DNA"/>
</dbReference>
<evidence type="ECO:0000313" key="3">
    <source>
        <dbReference type="Proteomes" id="UP001556367"/>
    </source>
</evidence>
<dbReference type="Proteomes" id="UP001556367">
    <property type="component" value="Unassembled WGS sequence"/>
</dbReference>
<feature type="compositionally biased region" description="Basic residues" evidence="1">
    <location>
        <begin position="29"/>
        <end position="39"/>
    </location>
</feature>
<dbReference type="InterPro" id="IPR036895">
    <property type="entry name" value="Uracil-DNA_glycosylase-like_sf"/>
</dbReference>
<evidence type="ECO:0000256" key="1">
    <source>
        <dbReference type="SAM" id="MobiDB-lite"/>
    </source>
</evidence>
<evidence type="ECO:0000313" key="2">
    <source>
        <dbReference type="EMBL" id="KAL0952940.1"/>
    </source>
</evidence>
<comment type="caution">
    <text evidence="2">The sequence shown here is derived from an EMBL/GenBank/DDBJ whole genome shotgun (WGS) entry which is preliminary data.</text>
</comment>
<name>A0ABR3JB75_9AGAR</name>
<keyword evidence="3" id="KW-1185">Reference proteome</keyword>
<reference evidence="3" key="1">
    <citation type="submission" date="2024-06" db="EMBL/GenBank/DDBJ databases">
        <title>Multi-omics analyses provide insights into the biosynthesis of the anticancer antibiotic pleurotin in Hohenbuehelia grisea.</title>
        <authorList>
            <person name="Weaver J.A."/>
            <person name="Alberti F."/>
        </authorList>
    </citation>
    <scope>NUCLEOTIDE SEQUENCE [LARGE SCALE GENOMIC DNA]</scope>
    <source>
        <strain evidence="3">T-177</strain>
    </source>
</reference>
<proteinExistence type="predicted"/>
<accession>A0ABR3JB75</accession>
<feature type="region of interest" description="Disordered" evidence="1">
    <location>
        <begin position="1"/>
        <end position="46"/>
    </location>
</feature>
<sequence>MVASGSAVDGSVDVASTIRTSAPSSPSKSPRKSRAKAKAKSSPASAFSPGLMAFKLVYTDSAPSEGPSTAPQNLIMETFFYAMPSSSGLVTQYQLPQKIELAAQLHAMIAEAKAGTLDTSRCIRACVRVKEADGSISEAEISLADGS</sequence>
<protein>
    <submittedName>
        <fullName evidence="2">Uncharacterized protein</fullName>
    </submittedName>
</protein>